<dbReference type="RefSeq" id="WP_011527171.1">
    <property type="nucleotide sequence ID" value="NC_008011.1"/>
</dbReference>
<dbReference type="eggNOG" id="ENOG5033A89">
    <property type="taxonomic scope" value="Bacteria"/>
</dbReference>
<organism evidence="2 3">
    <name type="scientific">Lawsonia intracellularis (strain PHE/MN1-00)</name>
    <dbReference type="NCBI Taxonomy" id="363253"/>
    <lineage>
        <taxon>Bacteria</taxon>
        <taxon>Pseudomonadati</taxon>
        <taxon>Thermodesulfobacteriota</taxon>
        <taxon>Desulfovibrionia</taxon>
        <taxon>Desulfovibrionales</taxon>
        <taxon>Desulfovibrionaceae</taxon>
        <taxon>Lawsonia</taxon>
    </lineage>
</organism>
<evidence type="ECO:0000313" key="2">
    <source>
        <dbReference type="EMBL" id="CAJ55142.1"/>
    </source>
</evidence>
<proteinExistence type="predicted"/>
<dbReference type="AlphaFoldDB" id="Q1MPD5"/>
<protein>
    <submittedName>
        <fullName evidence="2">NA</fullName>
    </submittedName>
</protein>
<gene>
    <name evidence="2" type="ordered locus">LI1088</name>
</gene>
<evidence type="ECO:0000313" key="3">
    <source>
        <dbReference type="Proteomes" id="UP000002430"/>
    </source>
</evidence>
<keyword evidence="1" id="KW-0472">Membrane</keyword>
<dbReference type="Proteomes" id="UP000002430">
    <property type="component" value="Chromosome"/>
</dbReference>
<dbReference type="OrthoDB" id="5461279at2"/>
<feature type="transmembrane region" description="Helical" evidence="1">
    <location>
        <begin position="60"/>
        <end position="79"/>
    </location>
</feature>
<dbReference type="InterPro" id="IPR005642">
    <property type="entry name" value="LysO"/>
</dbReference>
<dbReference type="HOGENOM" id="CLU_168956_3_1_7"/>
<keyword evidence="3" id="KW-1185">Reference proteome</keyword>
<dbReference type="EMBL" id="AM180252">
    <property type="protein sequence ID" value="CAJ55142.1"/>
    <property type="molecule type" value="Genomic_DNA"/>
</dbReference>
<dbReference type="KEGG" id="lip:LI1088"/>
<keyword evidence="1" id="KW-0812">Transmembrane</keyword>
<accession>Q1MPD5</accession>
<evidence type="ECO:0000256" key="1">
    <source>
        <dbReference type="SAM" id="Phobius"/>
    </source>
</evidence>
<keyword evidence="1" id="KW-1133">Transmembrane helix</keyword>
<name>Q1MPD5_LAWIP</name>
<reference evidence="2 3" key="1">
    <citation type="submission" date="2005-11" db="EMBL/GenBank/DDBJ databases">
        <title>The complete genome sequence of Lawsonia intracellularis: the causative agent of proliferative enteropathy.</title>
        <authorList>
            <person name="Kaur K."/>
            <person name="Zhang Q."/>
            <person name="Beckler D."/>
            <person name="Munir S."/>
            <person name="Li L."/>
            <person name="Kinsley K."/>
            <person name="Herron L."/>
            <person name="Peterson A."/>
            <person name="May B."/>
            <person name="Singh S."/>
            <person name="Gebhart C."/>
            <person name="Kapur V."/>
        </authorList>
    </citation>
    <scope>NUCLEOTIDE SEQUENCE [LARGE SCALE GENOMIC DNA]</scope>
    <source>
        <strain evidence="2 3">PHE/MN1-00</strain>
    </source>
</reference>
<dbReference type="GO" id="GO:0015661">
    <property type="term" value="F:L-lysine efflux transmembrane transporter activity"/>
    <property type="evidence" value="ECO:0007669"/>
    <property type="project" value="InterPro"/>
</dbReference>
<feature type="transmembrane region" description="Helical" evidence="1">
    <location>
        <begin position="28"/>
        <end position="48"/>
    </location>
</feature>
<dbReference type="Pfam" id="PF03956">
    <property type="entry name" value="Lys_export"/>
    <property type="match status" value="1"/>
</dbReference>
<sequence>MVAEIVCISLGAPIGFLIRNHPRLIKTVDYSLIWSVRILLFLLGLSLGSNTTIIQQLDTLGIQAIIITFFCIAGSLIAAKLLSRFVHIIPENIQEHLKEHLK</sequence>
<dbReference type="STRING" id="363253.LI1088"/>